<accession>A0ABP8XKB6</accession>
<feature type="signal peptide" evidence="2">
    <location>
        <begin position="1"/>
        <end position="22"/>
    </location>
</feature>
<dbReference type="Proteomes" id="UP001500325">
    <property type="component" value="Unassembled WGS sequence"/>
</dbReference>
<feature type="region of interest" description="Disordered" evidence="1">
    <location>
        <begin position="25"/>
        <end position="90"/>
    </location>
</feature>
<evidence type="ECO:0000313" key="3">
    <source>
        <dbReference type="EMBL" id="GAA4707510.1"/>
    </source>
</evidence>
<sequence length="191" mass="18586">MLTLLAVLAVGLAVFGVNTVLAGGPADEPAVTTTAQSGSTGSAASAGSDGYGAPAGAPAQAAQATPQASAPAPQAQAPQQEQEAAPAVSDAAFAGRSAGNEVTVAMGVEGDKVVAYVCDGEQVESWFEGTVNGGKLQLSGVDGDLTADATDRAVFGTVAVGDKSWPFSAQPEDAPAGVATDRAVLKKLGTA</sequence>
<keyword evidence="4" id="KW-1185">Reference proteome</keyword>
<feature type="chain" id="PRO_5046340256" description="Secreted protein" evidence="2">
    <location>
        <begin position="23"/>
        <end position="191"/>
    </location>
</feature>
<reference evidence="4" key="1">
    <citation type="journal article" date="2019" name="Int. J. Syst. Evol. Microbiol.">
        <title>The Global Catalogue of Microorganisms (GCM) 10K type strain sequencing project: providing services to taxonomists for standard genome sequencing and annotation.</title>
        <authorList>
            <consortium name="The Broad Institute Genomics Platform"/>
            <consortium name="The Broad Institute Genome Sequencing Center for Infectious Disease"/>
            <person name="Wu L."/>
            <person name="Ma J."/>
        </authorList>
    </citation>
    <scope>NUCLEOTIDE SEQUENCE [LARGE SCALE GENOMIC DNA]</scope>
    <source>
        <strain evidence="4">JCM 18055</strain>
    </source>
</reference>
<proteinExistence type="predicted"/>
<evidence type="ECO:0000256" key="1">
    <source>
        <dbReference type="SAM" id="MobiDB-lite"/>
    </source>
</evidence>
<dbReference type="EMBL" id="BAABIC010000024">
    <property type="protein sequence ID" value="GAA4707510.1"/>
    <property type="molecule type" value="Genomic_DNA"/>
</dbReference>
<organism evidence="3 4">
    <name type="scientific">Pseudonocardia yuanmonensis</name>
    <dbReference type="NCBI Taxonomy" id="1095914"/>
    <lineage>
        <taxon>Bacteria</taxon>
        <taxon>Bacillati</taxon>
        <taxon>Actinomycetota</taxon>
        <taxon>Actinomycetes</taxon>
        <taxon>Pseudonocardiales</taxon>
        <taxon>Pseudonocardiaceae</taxon>
        <taxon>Pseudonocardia</taxon>
    </lineage>
</organism>
<protein>
    <recommendedName>
        <fullName evidence="5">Secreted protein</fullName>
    </recommendedName>
</protein>
<gene>
    <name evidence="3" type="ORF">GCM10023215_55600</name>
</gene>
<evidence type="ECO:0008006" key="5">
    <source>
        <dbReference type="Google" id="ProtNLM"/>
    </source>
</evidence>
<feature type="compositionally biased region" description="Low complexity" evidence="1">
    <location>
        <begin position="32"/>
        <end position="87"/>
    </location>
</feature>
<evidence type="ECO:0000256" key="2">
    <source>
        <dbReference type="SAM" id="SignalP"/>
    </source>
</evidence>
<evidence type="ECO:0000313" key="4">
    <source>
        <dbReference type="Proteomes" id="UP001500325"/>
    </source>
</evidence>
<keyword evidence="2" id="KW-0732">Signal</keyword>
<comment type="caution">
    <text evidence="3">The sequence shown here is derived from an EMBL/GenBank/DDBJ whole genome shotgun (WGS) entry which is preliminary data.</text>
</comment>
<name>A0ABP8XKB6_9PSEU</name>